<dbReference type="KEGG" id="vg:2658087"/>
<protein>
    <submittedName>
        <fullName evidence="1">Uncharacterized protein</fullName>
    </submittedName>
</protein>
<accession>Q76YJ1</accession>
<keyword evidence="2" id="KW-1185">Reference proteome</keyword>
<dbReference type="OrthoDB" id="33510at10239"/>
<sequence length="104" mass="12351">MSMKFTFTRHVMTRFKERFPDLLIEGRGVAYAIARDLYNAKIEASMKNNTRLMTAIYERHGYDPVDFYVSDRVIYIVREQDQLVTVYDKSESIFNLHGSARFRK</sequence>
<dbReference type="RefSeq" id="NP_944132.1">
    <property type="nucleotide sequence ID" value="NC_005260.1"/>
</dbReference>
<name>Q76YJ1_9CAUD</name>
<evidence type="ECO:0000313" key="1">
    <source>
        <dbReference type="EMBL" id="AAQ17904.1"/>
    </source>
</evidence>
<organism evidence="1 2">
    <name type="scientific">Aeromonas phage Aeh1</name>
    <dbReference type="NCBI Taxonomy" id="2880362"/>
    <lineage>
        <taxon>Viruses</taxon>
        <taxon>Duplodnaviria</taxon>
        <taxon>Heunggongvirae</taxon>
        <taxon>Uroviricota</taxon>
        <taxon>Caudoviricetes</taxon>
        <taxon>Pantevenvirales</taxon>
        <taxon>Straboviridae</taxon>
        <taxon>Cinqassovirus</taxon>
        <taxon>Cinqassovirus aeh1</taxon>
    </lineage>
</organism>
<reference evidence="1 2" key="1">
    <citation type="journal article" date="2001" name="J. Bacteriol.">
        <title>Phylogeny of the major head and tail genes of the wide-ranging T4-type bacteriophages.</title>
        <authorList>
            <person name="Tetart F."/>
            <person name="Desplats C."/>
            <person name="Kutateladze M."/>
            <person name="Monod C."/>
            <person name="Ackermann H.W."/>
            <person name="Krisch H.M."/>
        </authorList>
    </citation>
    <scope>NUCLEOTIDE SEQUENCE</scope>
</reference>
<gene>
    <name evidence="1" type="ORF">Aeh1ORF242c</name>
</gene>
<dbReference type="EMBL" id="AY266303">
    <property type="protein sequence ID" value="AAQ17904.1"/>
    <property type="molecule type" value="Genomic_DNA"/>
</dbReference>
<proteinExistence type="predicted"/>
<dbReference type="Proteomes" id="UP000002555">
    <property type="component" value="Segment"/>
</dbReference>
<evidence type="ECO:0000313" key="2">
    <source>
        <dbReference type="Proteomes" id="UP000002555"/>
    </source>
</evidence>